<accession>L8GXC4</accession>
<keyword evidence="1" id="KW-0175">Coiled coil</keyword>
<dbReference type="InterPro" id="IPR029063">
    <property type="entry name" value="SAM-dependent_MTases_sf"/>
</dbReference>
<keyword evidence="2" id="KW-1133">Transmembrane helix</keyword>
<dbReference type="RefSeq" id="XP_004338744.1">
    <property type="nucleotide sequence ID" value="XM_004338696.1"/>
</dbReference>
<keyword evidence="2" id="KW-0472">Membrane</keyword>
<protein>
    <submittedName>
        <fullName evidence="3">Uncharacterized protein</fullName>
    </submittedName>
</protein>
<gene>
    <name evidence="3" type="ORF">ACA1_090290</name>
</gene>
<dbReference type="Gene3D" id="3.40.50.150">
    <property type="entry name" value="Vaccinia Virus protein VP39"/>
    <property type="match status" value="1"/>
</dbReference>
<dbReference type="VEuPathDB" id="AmoebaDB:ACA1_090290"/>
<proteinExistence type="predicted"/>
<dbReference type="KEGG" id="acan:ACA1_090290"/>
<dbReference type="SUPFAM" id="SSF53335">
    <property type="entry name" value="S-adenosyl-L-methionine-dependent methyltransferases"/>
    <property type="match status" value="1"/>
</dbReference>
<dbReference type="GeneID" id="14917282"/>
<organism evidence="3 4">
    <name type="scientific">Acanthamoeba castellanii (strain ATCC 30010 / Neff)</name>
    <dbReference type="NCBI Taxonomy" id="1257118"/>
    <lineage>
        <taxon>Eukaryota</taxon>
        <taxon>Amoebozoa</taxon>
        <taxon>Discosea</taxon>
        <taxon>Longamoebia</taxon>
        <taxon>Centramoebida</taxon>
        <taxon>Acanthamoebidae</taxon>
        <taxon>Acanthamoeba</taxon>
    </lineage>
</organism>
<evidence type="ECO:0000313" key="3">
    <source>
        <dbReference type="EMBL" id="ELR16731.1"/>
    </source>
</evidence>
<dbReference type="EMBL" id="KB007985">
    <property type="protein sequence ID" value="ELR16731.1"/>
    <property type="molecule type" value="Genomic_DNA"/>
</dbReference>
<reference evidence="3 4" key="1">
    <citation type="journal article" date="2013" name="Genome Biol.">
        <title>Genome of Acanthamoeba castellanii highlights extensive lateral gene transfer and early evolution of tyrosine kinase signaling.</title>
        <authorList>
            <person name="Clarke M."/>
            <person name="Lohan A.J."/>
            <person name="Liu B."/>
            <person name="Lagkouvardos I."/>
            <person name="Roy S."/>
            <person name="Zafar N."/>
            <person name="Bertelli C."/>
            <person name="Schilde C."/>
            <person name="Kianianmomeni A."/>
            <person name="Burglin T.R."/>
            <person name="Frech C."/>
            <person name="Turcotte B."/>
            <person name="Kopec K.O."/>
            <person name="Synnott J.M."/>
            <person name="Choo C."/>
            <person name="Paponov I."/>
            <person name="Finkler A."/>
            <person name="Soon Heng Tan C."/>
            <person name="Hutchins A.P."/>
            <person name="Weinmeier T."/>
            <person name="Rattei T."/>
            <person name="Chu J.S."/>
            <person name="Gimenez G."/>
            <person name="Irimia M."/>
            <person name="Rigden D.J."/>
            <person name="Fitzpatrick D.A."/>
            <person name="Lorenzo-Morales J."/>
            <person name="Bateman A."/>
            <person name="Chiu C.H."/>
            <person name="Tang P."/>
            <person name="Hegemann P."/>
            <person name="Fromm H."/>
            <person name="Raoult D."/>
            <person name="Greub G."/>
            <person name="Miranda-Saavedra D."/>
            <person name="Chen N."/>
            <person name="Nash P."/>
            <person name="Ginger M.L."/>
            <person name="Horn M."/>
            <person name="Schaap P."/>
            <person name="Caler L."/>
            <person name="Loftus B."/>
        </authorList>
    </citation>
    <scope>NUCLEOTIDE SEQUENCE [LARGE SCALE GENOMIC DNA]</scope>
    <source>
        <strain evidence="3 4">Neff</strain>
    </source>
</reference>
<evidence type="ECO:0000313" key="4">
    <source>
        <dbReference type="Proteomes" id="UP000011083"/>
    </source>
</evidence>
<dbReference type="AlphaFoldDB" id="L8GXC4"/>
<dbReference type="Proteomes" id="UP000011083">
    <property type="component" value="Unassembled WGS sequence"/>
</dbReference>
<sequence length="310" mass="34056">MLASAGLVRGRVVVFGLATLALVLYLMLASSFSSSSSTNPSSSLSHALASAAPCGPATEHLLQKLADLADSVAALEKDIHDKSNADQRLREAVAQLVQKANDQEEKKEKEKKPLPTTVVAFKGEKVGGKNAEGDDDVAMPPECEAMWLSDVDKKTFVRGLTSRKVQQYIEWGGGGSTLCSSRLVPNVTTIEHNEAWCKSLREQLQAKNVTNVNLICSPVAWQSFGSTPEGDGTYEQFRDYVDTIDTLGISHFDAVFIDGRKALGYISSDSLVMVHDWQRAHYSAITEWYDVVNKPYYEQRDVLALLRKKL</sequence>
<evidence type="ECO:0000256" key="1">
    <source>
        <dbReference type="SAM" id="Coils"/>
    </source>
</evidence>
<feature type="transmembrane region" description="Helical" evidence="2">
    <location>
        <begin position="12"/>
        <end position="32"/>
    </location>
</feature>
<dbReference type="OrthoDB" id="4473at2759"/>
<feature type="coiled-coil region" evidence="1">
    <location>
        <begin position="58"/>
        <end position="110"/>
    </location>
</feature>
<evidence type="ECO:0000256" key="2">
    <source>
        <dbReference type="SAM" id="Phobius"/>
    </source>
</evidence>
<keyword evidence="4" id="KW-1185">Reference proteome</keyword>
<keyword evidence="2" id="KW-0812">Transmembrane</keyword>
<name>L8GXC4_ACACF</name>